<dbReference type="Gene3D" id="3.30.40.10">
    <property type="entry name" value="Zinc/RING finger domain, C3HC4 (zinc finger)"/>
    <property type="match status" value="1"/>
</dbReference>
<feature type="domain" description="MATH" evidence="9">
    <location>
        <begin position="227"/>
        <end position="371"/>
    </location>
</feature>
<sequence length="374" mass="43800">MSAEESTIAQTQTSENSDSPPKKKTGEILKETLRTKSLEPVPQENYECPICLNLLKDPVLTKCGHRYCKNCLEEWRMKKNTKCPLDDMTLSVEDIFPDNFTKREIEQIRKSFPDQFEPPAVVLFECRFSTISCEFKTTEPEEMDRHMESAHKEHLEMLLSSYLKTQYQAWEPLEKTKNGEKEAYLRQQSTTRDLVNAMYERIVILEQLTREQAIKIDKLQSMETRKHGTLVWKIEDFKKKIEIMQSNPNMMFYSTEAFTSPDGYRFCARINLSNKMRDCLSLHVHLMRSENDYHLSWPFIGRIRISMIHTKDSSLTQTDCIMSKPEILAFHRPCESEISPRGFGFTEYAVISDIIKRGFIENDCLIIKIQMNIV</sequence>
<evidence type="ECO:0000256" key="4">
    <source>
        <dbReference type="ARBA" id="ARBA00022771"/>
    </source>
</evidence>
<dbReference type="GO" id="GO:0043122">
    <property type="term" value="P:regulation of canonical NF-kappaB signal transduction"/>
    <property type="evidence" value="ECO:0007669"/>
    <property type="project" value="TreeGrafter"/>
</dbReference>
<evidence type="ECO:0000259" key="8">
    <source>
        <dbReference type="PROSITE" id="PS50089"/>
    </source>
</evidence>
<evidence type="ECO:0000313" key="11">
    <source>
        <dbReference type="Proteomes" id="UP001107558"/>
    </source>
</evidence>
<dbReference type="PANTHER" id="PTHR10131:SF152">
    <property type="entry name" value="TNF RECEPTOR-ASSOCIATED FACTOR 6"/>
    <property type="match status" value="1"/>
</dbReference>
<dbReference type="AlphaFoldDB" id="A0A9J6BK08"/>
<dbReference type="Proteomes" id="UP001107558">
    <property type="component" value="Chromosome 3"/>
</dbReference>
<dbReference type="PROSITE" id="PS00518">
    <property type="entry name" value="ZF_RING_1"/>
    <property type="match status" value="1"/>
</dbReference>
<comment type="caution">
    <text evidence="10">The sequence shown here is derived from an EMBL/GenBank/DDBJ whole genome shotgun (WGS) entry which is preliminary data.</text>
</comment>
<dbReference type="PANTHER" id="PTHR10131">
    <property type="entry name" value="TNF RECEPTOR ASSOCIATED FACTOR"/>
    <property type="match status" value="1"/>
</dbReference>
<evidence type="ECO:0000256" key="7">
    <source>
        <dbReference type="SAM" id="MobiDB-lite"/>
    </source>
</evidence>
<dbReference type="Gene3D" id="2.60.210.10">
    <property type="entry name" value="Apoptosis, Tumor Necrosis Factor Receptor Associated Protein 2, Chain A"/>
    <property type="match status" value="1"/>
</dbReference>
<dbReference type="SUPFAM" id="SSF57850">
    <property type="entry name" value="RING/U-box"/>
    <property type="match status" value="1"/>
</dbReference>
<gene>
    <name evidence="10" type="ORF">PVAND_000445</name>
</gene>
<evidence type="ECO:0000256" key="1">
    <source>
        <dbReference type="ARBA" id="ARBA00004496"/>
    </source>
</evidence>
<dbReference type="InterPro" id="IPR008974">
    <property type="entry name" value="TRAF-like"/>
</dbReference>
<dbReference type="GO" id="GO:0005737">
    <property type="term" value="C:cytoplasm"/>
    <property type="evidence" value="ECO:0007669"/>
    <property type="project" value="UniProtKB-SubCell"/>
</dbReference>
<dbReference type="InterPro" id="IPR002083">
    <property type="entry name" value="MATH/TRAF_dom"/>
</dbReference>
<feature type="domain" description="RING-type" evidence="8">
    <location>
        <begin position="48"/>
        <end position="87"/>
    </location>
</feature>
<keyword evidence="5" id="KW-0862">Zinc</keyword>
<dbReference type="GO" id="GO:0031663">
    <property type="term" value="P:lipopolysaccharide-mediated signaling pathway"/>
    <property type="evidence" value="ECO:0007669"/>
    <property type="project" value="TreeGrafter"/>
</dbReference>
<dbReference type="GO" id="GO:0045087">
    <property type="term" value="P:innate immune response"/>
    <property type="evidence" value="ECO:0007669"/>
    <property type="project" value="TreeGrafter"/>
</dbReference>
<name>A0A9J6BK08_POLVA</name>
<protein>
    <submittedName>
        <fullName evidence="10">Uncharacterized protein</fullName>
    </submittedName>
</protein>
<dbReference type="InterPro" id="IPR017907">
    <property type="entry name" value="Znf_RING_CS"/>
</dbReference>
<keyword evidence="2" id="KW-0963">Cytoplasm</keyword>
<dbReference type="GO" id="GO:0005634">
    <property type="term" value="C:nucleus"/>
    <property type="evidence" value="ECO:0007669"/>
    <property type="project" value="UniProtKB-ARBA"/>
</dbReference>
<feature type="region of interest" description="Disordered" evidence="7">
    <location>
        <begin position="1"/>
        <end position="27"/>
    </location>
</feature>
<evidence type="ECO:0000256" key="3">
    <source>
        <dbReference type="ARBA" id="ARBA00022723"/>
    </source>
</evidence>
<dbReference type="OrthoDB" id="6499288at2759"/>
<dbReference type="Pfam" id="PF00097">
    <property type="entry name" value="zf-C3HC4"/>
    <property type="match status" value="1"/>
</dbReference>
<accession>A0A9J6BK08</accession>
<evidence type="ECO:0000256" key="5">
    <source>
        <dbReference type="ARBA" id="ARBA00022833"/>
    </source>
</evidence>
<evidence type="ECO:0000313" key="10">
    <source>
        <dbReference type="EMBL" id="KAG5670164.1"/>
    </source>
</evidence>
<keyword evidence="4 6" id="KW-0863">Zinc-finger</keyword>
<organism evidence="10 11">
    <name type="scientific">Polypedilum vanderplanki</name>
    <name type="common">Sleeping chironomid midge</name>
    <dbReference type="NCBI Taxonomy" id="319348"/>
    <lineage>
        <taxon>Eukaryota</taxon>
        <taxon>Metazoa</taxon>
        <taxon>Ecdysozoa</taxon>
        <taxon>Arthropoda</taxon>
        <taxon>Hexapoda</taxon>
        <taxon>Insecta</taxon>
        <taxon>Pterygota</taxon>
        <taxon>Neoptera</taxon>
        <taxon>Endopterygota</taxon>
        <taxon>Diptera</taxon>
        <taxon>Nematocera</taxon>
        <taxon>Chironomoidea</taxon>
        <taxon>Chironomidae</taxon>
        <taxon>Chironominae</taxon>
        <taxon>Polypedilum</taxon>
        <taxon>Polypedilum</taxon>
    </lineage>
</organism>
<dbReference type="PROSITE" id="PS50089">
    <property type="entry name" value="ZF_RING_2"/>
    <property type="match status" value="1"/>
</dbReference>
<proteinExistence type="predicted"/>
<evidence type="ECO:0000259" key="9">
    <source>
        <dbReference type="PROSITE" id="PS50144"/>
    </source>
</evidence>
<dbReference type="InterPro" id="IPR018957">
    <property type="entry name" value="Znf_C3HC4_RING-type"/>
</dbReference>
<dbReference type="InterPro" id="IPR001841">
    <property type="entry name" value="Znf_RING"/>
</dbReference>
<keyword evidence="3" id="KW-0479">Metal-binding</keyword>
<dbReference type="GO" id="GO:0008270">
    <property type="term" value="F:zinc ion binding"/>
    <property type="evidence" value="ECO:0007669"/>
    <property type="project" value="UniProtKB-KW"/>
</dbReference>
<reference evidence="10" key="1">
    <citation type="submission" date="2021-03" db="EMBL/GenBank/DDBJ databases">
        <title>Chromosome level genome of the anhydrobiotic midge Polypedilum vanderplanki.</title>
        <authorList>
            <person name="Yoshida Y."/>
            <person name="Kikawada T."/>
            <person name="Gusev O."/>
        </authorList>
    </citation>
    <scope>NUCLEOTIDE SEQUENCE</scope>
    <source>
        <strain evidence="10">NIAS01</strain>
        <tissue evidence="10">Whole body or cell culture</tissue>
    </source>
</reference>
<dbReference type="EMBL" id="JADBJN010000003">
    <property type="protein sequence ID" value="KAG5670164.1"/>
    <property type="molecule type" value="Genomic_DNA"/>
</dbReference>
<dbReference type="InterPro" id="IPR013083">
    <property type="entry name" value="Znf_RING/FYVE/PHD"/>
</dbReference>
<feature type="compositionally biased region" description="Polar residues" evidence="7">
    <location>
        <begin position="1"/>
        <end position="19"/>
    </location>
</feature>
<dbReference type="SUPFAM" id="SSF49599">
    <property type="entry name" value="TRAF domain-like"/>
    <property type="match status" value="1"/>
</dbReference>
<dbReference type="PROSITE" id="PS50144">
    <property type="entry name" value="MATH"/>
    <property type="match status" value="1"/>
</dbReference>
<dbReference type="GO" id="GO:0061630">
    <property type="term" value="F:ubiquitin protein ligase activity"/>
    <property type="evidence" value="ECO:0007669"/>
    <property type="project" value="TreeGrafter"/>
</dbReference>
<comment type="subcellular location">
    <subcellularLocation>
        <location evidence="1">Cytoplasm</location>
    </subcellularLocation>
</comment>
<dbReference type="Pfam" id="PF21355">
    <property type="entry name" value="TRAF-mep_MATH"/>
    <property type="match status" value="1"/>
</dbReference>
<keyword evidence="11" id="KW-1185">Reference proteome</keyword>
<evidence type="ECO:0000256" key="2">
    <source>
        <dbReference type="ARBA" id="ARBA00022490"/>
    </source>
</evidence>
<dbReference type="SMART" id="SM00184">
    <property type="entry name" value="RING"/>
    <property type="match status" value="1"/>
</dbReference>
<dbReference type="InterPro" id="IPR049342">
    <property type="entry name" value="TRAF1-6_MATH_dom"/>
</dbReference>
<evidence type="ECO:0000256" key="6">
    <source>
        <dbReference type="PROSITE-ProRule" id="PRU00175"/>
    </source>
</evidence>